<dbReference type="Proteomes" id="UP000504632">
    <property type="component" value="Chromosome 1"/>
</dbReference>
<dbReference type="InParanoid" id="A0A6J2V6G7"/>
<dbReference type="GO" id="GO:0008270">
    <property type="term" value="F:zinc ion binding"/>
    <property type="evidence" value="ECO:0007669"/>
    <property type="project" value="UniProtKB-KW"/>
</dbReference>
<evidence type="ECO:0000256" key="2">
    <source>
        <dbReference type="ARBA" id="ARBA00022723"/>
    </source>
</evidence>
<dbReference type="Pfam" id="PF15227">
    <property type="entry name" value="zf-C3HC4_4"/>
    <property type="match status" value="1"/>
</dbReference>
<dbReference type="InterPro" id="IPR000315">
    <property type="entry name" value="Znf_B-box"/>
</dbReference>
<dbReference type="SUPFAM" id="SSF49899">
    <property type="entry name" value="Concanavalin A-like lectins/glucanases"/>
    <property type="match status" value="1"/>
</dbReference>
<dbReference type="PROSITE" id="PS50119">
    <property type="entry name" value="ZF_BBOX"/>
    <property type="match status" value="1"/>
</dbReference>
<dbReference type="Gene3D" id="3.30.40.10">
    <property type="entry name" value="Zinc/RING finger domain, C3HC4 (zinc finger)"/>
    <property type="match status" value="1"/>
</dbReference>
<dbReference type="InterPro" id="IPR013320">
    <property type="entry name" value="ConA-like_dom_sf"/>
</dbReference>
<accession>A0A6J2V6G7</accession>
<name>A0A6J2V6G7_CHACN</name>
<dbReference type="SMART" id="SM00449">
    <property type="entry name" value="SPRY"/>
    <property type="match status" value="1"/>
</dbReference>
<evidence type="ECO:0000313" key="12">
    <source>
        <dbReference type="Proteomes" id="UP000504632"/>
    </source>
</evidence>
<protein>
    <submittedName>
        <fullName evidence="13">Tripartite motif-containing protein 16-like</fullName>
    </submittedName>
</protein>
<dbReference type="Pfam" id="PF25600">
    <property type="entry name" value="TRIM_CC"/>
    <property type="match status" value="1"/>
</dbReference>
<dbReference type="PRINTS" id="PR01407">
    <property type="entry name" value="BUTYPHLNCDUF"/>
</dbReference>
<dbReference type="InterPro" id="IPR001841">
    <property type="entry name" value="Znf_RING"/>
</dbReference>
<dbReference type="InterPro" id="IPR051051">
    <property type="entry name" value="E3_ubiq-ligase_TRIM/RNF"/>
</dbReference>
<gene>
    <name evidence="13" type="primary">LOC115809313</name>
</gene>
<feature type="region of interest" description="Disordered" evidence="8">
    <location>
        <begin position="187"/>
        <end position="211"/>
    </location>
</feature>
<evidence type="ECO:0000256" key="5">
    <source>
        <dbReference type="ARBA" id="ARBA00022859"/>
    </source>
</evidence>
<keyword evidence="2" id="KW-0479">Metal-binding</keyword>
<dbReference type="InterPro" id="IPR043136">
    <property type="entry name" value="B30.2/SPRY_sf"/>
</dbReference>
<dbReference type="SUPFAM" id="SSF57850">
    <property type="entry name" value="RING/U-box"/>
    <property type="match status" value="1"/>
</dbReference>
<keyword evidence="3 6" id="KW-0863">Zinc-finger</keyword>
<dbReference type="GO" id="GO:0045087">
    <property type="term" value="P:innate immune response"/>
    <property type="evidence" value="ECO:0007669"/>
    <property type="project" value="UniProtKB-KW"/>
</dbReference>
<dbReference type="Pfam" id="PF13765">
    <property type="entry name" value="PRY"/>
    <property type="match status" value="1"/>
</dbReference>
<dbReference type="CDD" id="cd19769">
    <property type="entry name" value="Bbox2_TRIM16-like"/>
    <property type="match status" value="1"/>
</dbReference>
<reference evidence="13" key="1">
    <citation type="submission" date="2025-08" db="UniProtKB">
        <authorList>
            <consortium name="RefSeq"/>
        </authorList>
    </citation>
    <scope>IDENTIFICATION</scope>
</reference>
<dbReference type="GO" id="GO:0005737">
    <property type="term" value="C:cytoplasm"/>
    <property type="evidence" value="ECO:0007669"/>
    <property type="project" value="UniProtKB-ARBA"/>
</dbReference>
<keyword evidence="4" id="KW-0862">Zinc</keyword>
<dbReference type="RefSeq" id="XP_030626776.1">
    <property type="nucleotide sequence ID" value="XM_030770916.1"/>
</dbReference>
<organism evidence="12 13">
    <name type="scientific">Chanos chanos</name>
    <name type="common">Milkfish</name>
    <name type="synonym">Mugil chanos</name>
    <dbReference type="NCBI Taxonomy" id="29144"/>
    <lineage>
        <taxon>Eukaryota</taxon>
        <taxon>Metazoa</taxon>
        <taxon>Chordata</taxon>
        <taxon>Craniata</taxon>
        <taxon>Vertebrata</taxon>
        <taxon>Euteleostomi</taxon>
        <taxon>Actinopterygii</taxon>
        <taxon>Neopterygii</taxon>
        <taxon>Teleostei</taxon>
        <taxon>Ostariophysi</taxon>
        <taxon>Gonorynchiformes</taxon>
        <taxon>Chanidae</taxon>
        <taxon>Chanos</taxon>
    </lineage>
</organism>
<dbReference type="PANTHER" id="PTHR25465:SF5">
    <property type="entry name" value="E3 UBIQUITIN_ISG15 LIGASE TRIM25-RELATED"/>
    <property type="match status" value="1"/>
</dbReference>
<feature type="domain" description="B30.2/SPRY" evidence="11">
    <location>
        <begin position="364"/>
        <end position="555"/>
    </location>
</feature>
<dbReference type="Pfam" id="PF00643">
    <property type="entry name" value="zf-B_box"/>
    <property type="match status" value="1"/>
</dbReference>
<dbReference type="PROSITE" id="PS50188">
    <property type="entry name" value="B302_SPRY"/>
    <property type="match status" value="1"/>
</dbReference>
<dbReference type="Gene3D" id="2.60.120.920">
    <property type="match status" value="1"/>
</dbReference>
<dbReference type="Gene3D" id="4.10.830.40">
    <property type="match status" value="1"/>
</dbReference>
<dbReference type="InterPro" id="IPR013083">
    <property type="entry name" value="Znf_RING/FYVE/PHD"/>
</dbReference>
<dbReference type="InterPro" id="IPR003877">
    <property type="entry name" value="SPRY_dom"/>
</dbReference>
<feature type="domain" description="B box-type" evidence="10">
    <location>
        <begin position="148"/>
        <end position="188"/>
    </location>
</feature>
<dbReference type="InterPro" id="IPR001870">
    <property type="entry name" value="B30.2/SPRY"/>
</dbReference>
<keyword evidence="12" id="KW-1185">Reference proteome</keyword>
<evidence type="ECO:0000259" key="10">
    <source>
        <dbReference type="PROSITE" id="PS50119"/>
    </source>
</evidence>
<dbReference type="SUPFAM" id="SSF57845">
    <property type="entry name" value="B-box zinc-binding domain"/>
    <property type="match status" value="1"/>
</dbReference>
<dbReference type="InterPro" id="IPR006574">
    <property type="entry name" value="PRY"/>
</dbReference>
<dbReference type="Pfam" id="PF00622">
    <property type="entry name" value="SPRY"/>
    <property type="match status" value="1"/>
</dbReference>
<dbReference type="SMART" id="SM00184">
    <property type="entry name" value="RING"/>
    <property type="match status" value="1"/>
</dbReference>
<evidence type="ECO:0000256" key="1">
    <source>
        <dbReference type="ARBA" id="ARBA00022588"/>
    </source>
</evidence>
<dbReference type="CDD" id="cd16040">
    <property type="entry name" value="SPRY_PRY_SNTX"/>
    <property type="match status" value="1"/>
</dbReference>
<dbReference type="OrthoDB" id="6105938at2759"/>
<evidence type="ECO:0000259" key="9">
    <source>
        <dbReference type="PROSITE" id="PS50089"/>
    </source>
</evidence>
<dbReference type="SMART" id="SM00336">
    <property type="entry name" value="BBOX"/>
    <property type="match status" value="1"/>
</dbReference>
<dbReference type="PROSITE" id="PS00518">
    <property type="entry name" value="ZF_RING_1"/>
    <property type="match status" value="1"/>
</dbReference>
<evidence type="ECO:0000256" key="7">
    <source>
        <dbReference type="SAM" id="Coils"/>
    </source>
</evidence>
<feature type="domain" description="RING-type" evidence="9">
    <location>
        <begin position="14"/>
        <end position="57"/>
    </location>
</feature>
<evidence type="ECO:0000259" key="11">
    <source>
        <dbReference type="PROSITE" id="PS50188"/>
    </source>
</evidence>
<evidence type="ECO:0000313" key="13">
    <source>
        <dbReference type="RefSeq" id="XP_030626776.1"/>
    </source>
</evidence>
<evidence type="ECO:0000256" key="8">
    <source>
        <dbReference type="SAM" id="MobiDB-lite"/>
    </source>
</evidence>
<sequence length="555" mass="63981">MADVSLSAEDPLCCIICLDLLKDPVTVPCGHSYCMSCIEGFWDQDDQRRVYSCPQCRQTFTPRPVLRKNVMLAELAEKKEMTQPQAAPPAVWYTGPGDVECDICTGRKLKAVKSCLMCLASFCETHLQTHYESPAYKRHKLVKASAQLQDRICSQHDKLVEIYCRTDQKMICYLCTMDEHKGHDTVSAAAERTEKQRQLGEAKRKSQQRIQEREKELQELEQAVKSLRISAQTAVEDSERIFTEMIESIVRRRSEVIDQIRAQEKVALNVAEDHIKKVEQEISDLRKRDTELEQLSHTEDHIHFLQSFQSLYVQFGHKEAPSLTVKPVFSLEDVRKSVSEMKSSLQDYLNEETVKISEEVNKEWLFLPTEPGSREEFLQYSCQLTLDPNTAHRLLRLSKKNRKATVGQTQAYPDHPDRFDRWEQVLCRESLSGRCYWEVERTGWISVAVSYKDISRKGRGNETGFGLNNQSWSLDCYSSCYALRHNNTVTECPVVASFSRIGVYLDHRAGTLCFYGISDAMTLLHRVQTTFTQPLYVGFWFNINFSEAVQILYLK</sequence>
<evidence type="ECO:0000256" key="6">
    <source>
        <dbReference type="PROSITE-ProRule" id="PRU00024"/>
    </source>
</evidence>
<evidence type="ECO:0000256" key="3">
    <source>
        <dbReference type="ARBA" id="ARBA00022771"/>
    </source>
</evidence>
<dbReference type="InterPro" id="IPR058030">
    <property type="entry name" value="TRIM8/14/16/25/29/45/65_CC"/>
</dbReference>
<feature type="compositionally biased region" description="Basic and acidic residues" evidence="8">
    <location>
        <begin position="191"/>
        <end position="211"/>
    </location>
</feature>
<dbReference type="PANTHER" id="PTHR25465">
    <property type="entry name" value="B-BOX DOMAIN CONTAINING"/>
    <property type="match status" value="1"/>
</dbReference>
<evidence type="ECO:0000256" key="4">
    <source>
        <dbReference type="ARBA" id="ARBA00022833"/>
    </source>
</evidence>
<dbReference type="SMART" id="SM00589">
    <property type="entry name" value="PRY"/>
    <property type="match status" value="1"/>
</dbReference>
<dbReference type="InterPro" id="IPR017907">
    <property type="entry name" value="Znf_RING_CS"/>
</dbReference>
<dbReference type="Gene3D" id="3.30.160.60">
    <property type="entry name" value="Classic Zinc Finger"/>
    <property type="match status" value="1"/>
</dbReference>
<dbReference type="InterPro" id="IPR003879">
    <property type="entry name" value="Butyrophylin_SPRY"/>
</dbReference>
<keyword evidence="1" id="KW-0399">Innate immunity</keyword>
<feature type="coiled-coil region" evidence="7">
    <location>
        <begin position="261"/>
        <end position="295"/>
    </location>
</feature>
<proteinExistence type="predicted"/>
<dbReference type="PROSITE" id="PS50089">
    <property type="entry name" value="ZF_RING_2"/>
    <property type="match status" value="1"/>
</dbReference>
<keyword evidence="5" id="KW-0391">Immunity</keyword>
<dbReference type="GeneID" id="115809313"/>
<keyword evidence="7" id="KW-0175">Coiled coil</keyword>
<dbReference type="AlphaFoldDB" id="A0A6J2V6G7"/>